<dbReference type="Proteomes" id="UP000035265">
    <property type="component" value="Unassembled WGS sequence"/>
</dbReference>
<feature type="domain" description="CT398-like coiled coil hairpin" evidence="2">
    <location>
        <begin position="15"/>
        <end position="194"/>
    </location>
</feature>
<dbReference type="InterPro" id="IPR052376">
    <property type="entry name" value="Oxidative_Scav/Glycosyltrans"/>
</dbReference>
<dbReference type="Gene3D" id="1.10.287.1490">
    <property type="match status" value="1"/>
</dbReference>
<protein>
    <recommendedName>
        <fullName evidence="2">CT398-like coiled coil hairpin domain-containing protein</fullName>
    </recommendedName>
</protein>
<feature type="coiled-coil region" evidence="1">
    <location>
        <begin position="38"/>
        <end position="79"/>
    </location>
</feature>
<dbReference type="EMBL" id="JNBQ01000029">
    <property type="protein sequence ID" value="KLN33648.1"/>
    <property type="molecule type" value="Genomic_DNA"/>
</dbReference>
<dbReference type="InterPro" id="IPR056003">
    <property type="entry name" value="CT398_CC_hairpin"/>
</dbReference>
<evidence type="ECO:0000259" key="2">
    <source>
        <dbReference type="Pfam" id="PF24481"/>
    </source>
</evidence>
<name>A0A0H2KKD4_9MICO</name>
<feature type="coiled-coil region" evidence="1">
    <location>
        <begin position="118"/>
        <end position="155"/>
    </location>
</feature>
<comment type="caution">
    <text evidence="3">The sequence shown here is derived from an EMBL/GenBank/DDBJ whole genome shotgun (WGS) entry which is preliminary data.</text>
</comment>
<keyword evidence="4" id="KW-1185">Reference proteome</keyword>
<evidence type="ECO:0000313" key="4">
    <source>
        <dbReference type="Proteomes" id="UP000035265"/>
    </source>
</evidence>
<proteinExistence type="predicted"/>
<accession>A0A0H2KKD4</accession>
<dbReference type="RefSeq" id="WP_047233957.1">
    <property type="nucleotide sequence ID" value="NZ_JNBQ01000029.1"/>
</dbReference>
<evidence type="ECO:0000256" key="1">
    <source>
        <dbReference type="SAM" id="Coils"/>
    </source>
</evidence>
<dbReference type="PANTHER" id="PTHR39082">
    <property type="entry name" value="PHOSPHOLIPASE C-BETA-2-RELATED"/>
    <property type="match status" value="1"/>
</dbReference>
<gene>
    <name evidence="3" type="ORF">FB00_16640</name>
</gene>
<reference evidence="3 4" key="1">
    <citation type="submission" date="2014-05" db="EMBL/GenBank/DDBJ databases">
        <title>Cellulosimicrobium funkei U11 genome.</title>
        <authorList>
            <person name="Hu C."/>
            <person name="Gong Y."/>
            <person name="Wan W."/>
            <person name="Jiang M."/>
        </authorList>
    </citation>
    <scope>NUCLEOTIDE SEQUENCE [LARGE SCALE GENOMIC DNA]</scope>
    <source>
        <strain evidence="3 4">U11</strain>
    </source>
</reference>
<keyword evidence="1" id="KW-0175">Coiled coil</keyword>
<dbReference type="PATRIC" id="fig|264251.5.peg.3380"/>
<dbReference type="Pfam" id="PF24481">
    <property type="entry name" value="CT398_CC"/>
    <property type="match status" value="1"/>
</dbReference>
<sequence>MATAPPADQLRLLDVQELDTRAQQLAHQRKNLPEHARIAELDAQIADLRGKLVESRTAVSDLKRELTKAETDVEQVRTRAARDQSRLDSGQVGAKDAQALVAELESLARRQGVLEEVELDVMERLEAHEEALAKLESANAELEAAKAEVVTARDARYAELDAEAGQVAGKRTEAVAGLDAGLLALYERVRDQNGGRGVVALRGQHVDGLNVSLSPAELAAITSAAPDQVVRLEDYGHIVVRPEGAGA</sequence>
<dbReference type="PANTHER" id="PTHR39082:SF1">
    <property type="entry name" value="SCAVENGER RECEPTOR CLASS A MEMBER 3"/>
    <property type="match status" value="1"/>
</dbReference>
<dbReference type="AlphaFoldDB" id="A0A0H2KKD4"/>
<evidence type="ECO:0000313" key="3">
    <source>
        <dbReference type="EMBL" id="KLN33648.1"/>
    </source>
</evidence>
<organism evidence="3 4">
    <name type="scientific">Cellulosimicrobium funkei</name>
    <dbReference type="NCBI Taxonomy" id="264251"/>
    <lineage>
        <taxon>Bacteria</taxon>
        <taxon>Bacillati</taxon>
        <taxon>Actinomycetota</taxon>
        <taxon>Actinomycetes</taxon>
        <taxon>Micrococcales</taxon>
        <taxon>Promicromonosporaceae</taxon>
        <taxon>Cellulosimicrobium</taxon>
    </lineage>
</organism>
<dbReference type="STRING" id="264251.FB00_16640"/>